<organism evidence="1">
    <name type="scientific">Tanacetum cinerariifolium</name>
    <name type="common">Dalmatian daisy</name>
    <name type="synonym">Chrysanthemum cinerariifolium</name>
    <dbReference type="NCBI Taxonomy" id="118510"/>
    <lineage>
        <taxon>Eukaryota</taxon>
        <taxon>Viridiplantae</taxon>
        <taxon>Streptophyta</taxon>
        <taxon>Embryophyta</taxon>
        <taxon>Tracheophyta</taxon>
        <taxon>Spermatophyta</taxon>
        <taxon>Magnoliopsida</taxon>
        <taxon>eudicotyledons</taxon>
        <taxon>Gunneridae</taxon>
        <taxon>Pentapetalae</taxon>
        <taxon>asterids</taxon>
        <taxon>campanulids</taxon>
        <taxon>Asterales</taxon>
        <taxon>Asteraceae</taxon>
        <taxon>Asteroideae</taxon>
        <taxon>Anthemideae</taxon>
        <taxon>Anthemidinae</taxon>
        <taxon>Tanacetum</taxon>
    </lineage>
</organism>
<dbReference type="AlphaFoldDB" id="A0A6L2J539"/>
<accession>A0A6L2J539</accession>
<dbReference type="EMBL" id="BKCJ010000304">
    <property type="protein sequence ID" value="GEU31961.1"/>
    <property type="molecule type" value="Genomic_DNA"/>
</dbReference>
<gene>
    <name evidence="1" type="ORF">Tci_003939</name>
</gene>
<evidence type="ECO:0000313" key="1">
    <source>
        <dbReference type="EMBL" id="GEU31961.1"/>
    </source>
</evidence>
<comment type="caution">
    <text evidence="1">The sequence shown here is derived from an EMBL/GenBank/DDBJ whole genome shotgun (WGS) entry which is preliminary data.</text>
</comment>
<protein>
    <submittedName>
        <fullName evidence="1">Uncharacterized protein</fullName>
    </submittedName>
</protein>
<name>A0A6L2J539_TANCI</name>
<proteinExistence type="predicted"/>
<reference evidence="1" key="1">
    <citation type="journal article" date="2019" name="Sci. Rep.">
        <title>Draft genome of Tanacetum cinerariifolium, the natural source of mosquito coil.</title>
        <authorList>
            <person name="Yamashiro T."/>
            <person name="Shiraishi A."/>
            <person name="Satake H."/>
            <person name="Nakayama K."/>
        </authorList>
    </citation>
    <scope>NUCLEOTIDE SEQUENCE</scope>
</reference>
<sequence length="120" mass="14064">MDNTILSNKEWKESDYGNLLNITTDSFFKAHDECNIKEGKVVRQMKHKEDIKKDEQPIKRVCKDERFEAIKHSPGPNEEYIATRRCDITLGKETKKDLAANKLTMLVKYLQYENLEVLES</sequence>